<dbReference type="RefSeq" id="WP_137066990.1">
    <property type="nucleotide sequence ID" value="NZ_CP040748.1"/>
</dbReference>
<sequence length="291" mass="29709">MRTNIFRRAVVAGATVAVATAGLAAVTSTSASAAPADLKFNCSASILTGQEFGLTADITLPAKVEAGKTVKASFTGTVSAPDTTRATAYAILGARFIEGTANITGKFGATPISMGATVPKAAIPAESGPMALPASGSGSWVAKNVGSQNVTIDGFTAPLVITNAEGVTTPIQVTCEAKAPETVVGTVEVTKATVVATKTTAKAKYAKKTKKATVNVKVVNDKKKAVKGKVKLTLKKGKKVVGKKTVTLNKKGVAKGVFKVKAKGKYTVVAQYQGTKTTKKSKATAKFTVKK</sequence>
<feature type="domain" description="DUF6801" evidence="2">
    <location>
        <begin position="40"/>
        <end position="176"/>
    </location>
</feature>
<gene>
    <name evidence="3" type="ORF">FC770_14275</name>
</gene>
<evidence type="ECO:0000313" key="3">
    <source>
        <dbReference type="EMBL" id="TKI60683.1"/>
    </source>
</evidence>
<accession>A0A4V5TL60</accession>
<feature type="signal peptide" evidence="1">
    <location>
        <begin position="1"/>
        <end position="33"/>
    </location>
</feature>
<dbReference type="InterPro" id="IPR013783">
    <property type="entry name" value="Ig-like_fold"/>
</dbReference>
<dbReference type="OrthoDB" id="10002032at2"/>
<keyword evidence="4" id="KW-1185">Reference proteome</keyword>
<dbReference type="EMBL" id="SZPY01000004">
    <property type="protein sequence ID" value="TKI60683.1"/>
    <property type="molecule type" value="Genomic_DNA"/>
</dbReference>
<evidence type="ECO:0000256" key="1">
    <source>
        <dbReference type="SAM" id="SignalP"/>
    </source>
</evidence>
<name>A0A4V5TL60_9ACTN</name>
<proteinExistence type="predicted"/>
<comment type="caution">
    <text evidence="3">The sequence shown here is derived from an EMBL/GenBank/DDBJ whole genome shotgun (WGS) entry which is preliminary data.</text>
</comment>
<dbReference type="Pfam" id="PF20611">
    <property type="entry name" value="DUF6801"/>
    <property type="match status" value="1"/>
</dbReference>
<keyword evidence="1" id="KW-0732">Signal</keyword>
<evidence type="ECO:0000313" key="4">
    <source>
        <dbReference type="Proteomes" id="UP000307808"/>
    </source>
</evidence>
<reference evidence="3 4" key="1">
    <citation type="submission" date="2019-04" db="EMBL/GenBank/DDBJ databases">
        <authorList>
            <person name="Dong K."/>
        </authorList>
    </citation>
    <scope>NUCLEOTIDE SEQUENCE [LARGE SCALE GENOMIC DNA]</scope>
    <source>
        <strain evidence="4">dk3543</strain>
    </source>
</reference>
<dbReference type="Gene3D" id="2.60.40.10">
    <property type="entry name" value="Immunoglobulins"/>
    <property type="match status" value="1"/>
</dbReference>
<protein>
    <recommendedName>
        <fullName evidence="2">DUF6801 domain-containing protein</fullName>
    </recommendedName>
</protein>
<organism evidence="3 4">
    <name type="scientific">Nocardioides jishulii</name>
    <dbReference type="NCBI Taxonomy" id="2575440"/>
    <lineage>
        <taxon>Bacteria</taxon>
        <taxon>Bacillati</taxon>
        <taxon>Actinomycetota</taxon>
        <taxon>Actinomycetes</taxon>
        <taxon>Propionibacteriales</taxon>
        <taxon>Nocardioidaceae</taxon>
        <taxon>Nocardioides</taxon>
    </lineage>
</organism>
<dbReference type="GO" id="GO:0005975">
    <property type="term" value="P:carbohydrate metabolic process"/>
    <property type="evidence" value="ECO:0007669"/>
    <property type="project" value="UniProtKB-ARBA"/>
</dbReference>
<feature type="chain" id="PRO_5020410518" description="DUF6801 domain-containing protein" evidence="1">
    <location>
        <begin position="34"/>
        <end position="291"/>
    </location>
</feature>
<dbReference type="InterPro" id="IPR006311">
    <property type="entry name" value="TAT_signal"/>
</dbReference>
<evidence type="ECO:0000259" key="2">
    <source>
        <dbReference type="Pfam" id="PF20611"/>
    </source>
</evidence>
<dbReference type="AlphaFoldDB" id="A0A4V5TL60"/>
<dbReference type="PROSITE" id="PS51318">
    <property type="entry name" value="TAT"/>
    <property type="match status" value="1"/>
</dbReference>
<dbReference type="InterPro" id="IPR046542">
    <property type="entry name" value="DUF6801"/>
</dbReference>
<dbReference type="Proteomes" id="UP000307808">
    <property type="component" value="Unassembled WGS sequence"/>
</dbReference>